<keyword evidence="3" id="KW-0969">Cilium</keyword>
<evidence type="ECO:0000313" key="4">
    <source>
        <dbReference type="Proteomes" id="UP001156905"/>
    </source>
</evidence>
<proteinExistence type="predicted"/>
<evidence type="ECO:0000256" key="1">
    <source>
        <dbReference type="ARBA" id="ARBA00004117"/>
    </source>
</evidence>
<comment type="subcellular location">
    <subcellularLocation>
        <location evidence="1">Bacterial flagellum basal body</location>
    </subcellularLocation>
</comment>
<feature type="domain" description="Flagellar basal body rod protein N-terminal" evidence="2">
    <location>
        <begin position="35"/>
        <end position="52"/>
    </location>
</feature>
<keyword evidence="4" id="KW-1185">Reference proteome</keyword>
<keyword evidence="3" id="KW-0966">Cell projection</keyword>
<gene>
    <name evidence="3" type="primary">flgB_1</name>
    <name evidence="3" type="ORF">GCM10007857_19050</name>
</gene>
<comment type="caution">
    <text evidence="3">The sequence shown here is derived from an EMBL/GenBank/DDBJ whole genome shotgun (WGS) entry which is preliminary data.</text>
</comment>
<sequence length="141" mass="15366">MSSYLSLAKPRSGAAVGPLYLFELASSQARWLELRQSTIAANVANVNTPGFKARDVEPFNKVLDATPVRLATTSPSHMQLSAAETDTRTNAKKDSWDVVHSGNSVSLEQEMLRGGEVNRDYSMNAAIVRSFHRMLLSGVKA</sequence>
<dbReference type="Proteomes" id="UP001156905">
    <property type="component" value="Unassembled WGS sequence"/>
</dbReference>
<dbReference type="Pfam" id="PF00460">
    <property type="entry name" value="Flg_bb_rod"/>
    <property type="match status" value="1"/>
</dbReference>
<protein>
    <submittedName>
        <fullName evidence="3">Flagellar biosynthesis protein FlgB</fullName>
    </submittedName>
</protein>
<keyword evidence="3" id="KW-0282">Flagellum</keyword>
<evidence type="ECO:0000313" key="3">
    <source>
        <dbReference type="EMBL" id="GLR85195.1"/>
    </source>
</evidence>
<name>A0ABQ6AX59_9BRAD</name>
<dbReference type="InterPro" id="IPR001444">
    <property type="entry name" value="Flag_bb_rod_N"/>
</dbReference>
<accession>A0ABQ6AX59</accession>
<organism evidence="3 4">
    <name type="scientific">Bradyrhizobium iriomotense</name>
    <dbReference type="NCBI Taxonomy" id="441950"/>
    <lineage>
        <taxon>Bacteria</taxon>
        <taxon>Pseudomonadati</taxon>
        <taxon>Pseudomonadota</taxon>
        <taxon>Alphaproteobacteria</taxon>
        <taxon>Hyphomicrobiales</taxon>
        <taxon>Nitrobacteraceae</taxon>
        <taxon>Bradyrhizobium</taxon>
    </lineage>
</organism>
<dbReference type="EMBL" id="BSOW01000005">
    <property type="protein sequence ID" value="GLR85195.1"/>
    <property type="molecule type" value="Genomic_DNA"/>
</dbReference>
<dbReference type="NCBIfam" id="NF004653">
    <property type="entry name" value="PRK06003.1"/>
    <property type="match status" value="1"/>
</dbReference>
<reference evidence="4" key="1">
    <citation type="journal article" date="2019" name="Int. J. Syst. Evol. Microbiol.">
        <title>The Global Catalogue of Microorganisms (GCM) 10K type strain sequencing project: providing services to taxonomists for standard genome sequencing and annotation.</title>
        <authorList>
            <consortium name="The Broad Institute Genomics Platform"/>
            <consortium name="The Broad Institute Genome Sequencing Center for Infectious Disease"/>
            <person name="Wu L."/>
            <person name="Ma J."/>
        </authorList>
    </citation>
    <scope>NUCLEOTIDE SEQUENCE [LARGE SCALE GENOMIC DNA]</scope>
    <source>
        <strain evidence="4">NBRC 102520</strain>
    </source>
</reference>
<evidence type="ECO:0000259" key="2">
    <source>
        <dbReference type="Pfam" id="PF00460"/>
    </source>
</evidence>